<dbReference type="PANTHER" id="PTHR24123">
    <property type="entry name" value="ANKYRIN REPEAT-CONTAINING"/>
    <property type="match status" value="1"/>
</dbReference>
<dbReference type="PROSITE" id="PS50088">
    <property type="entry name" value="ANK_REPEAT"/>
    <property type="match status" value="6"/>
</dbReference>
<sequence length="1183" mass="130010">MDDSDWQDHKLEIARLYLEEDRTLKEVMQIMLETHEFSKTASQYNSQLGRWGFKKYRMGPRRLAAMKRRMDVREVGNFELRPIVENPFTDLQVLAPSPETPEGVVICSPGPSPLALQWPVTLPWFSFLNIIQLPGSKGESSFSIYQPPVPSKSREVGKLFPQGQKDMLSLLGSILSWRTTGRLSSIQSTSRVAAVLSVIMPEEREGQHLQLARKLCKPHAFPVEELLQILFFILSNNFLLEGSSIGSDPDLQKRDNFVMQLFRVSGLNTVGRIKSLLAQSNSTAEAIVEKIFGCAVKSYDTTAIRVILEAGVNPNMRIPINKWSSRTPLAIVAAGAGDDKVSVRIASILMAYGADLYPKHTTDIPLALAINGRKYGLIEFLLAQSNGFPSRVMSIFHLTATRTFDSRMVQILLKGGANIEHRSWGGHDNDSTMLGMSVKREDLELLKLLLSWGANIEAHQAYIVKWAAHAESHREITTPLGLAASAGNMKLLRALLAAGAQVNLEAWRLIPPLVLAVQNGHLDAVELLLSQGADVSAADRFRAVGECVDRALVTRALKMKDPKLCQTLLRAGSRTGLHGMSDLISIFLIDSIRQNNVERVSRLIQMGARVDFETESHHHDDPLVLAIVNGNCEIVTLLAKAGARLLYVSVCSIANTATVTHLSQIGLLPQLLYFSGRQLLISAILLDQQELVDTLLSHDVDQGEIQGESCQKWSFFESPLEAAICQGNWTVTEMLINRGSAISESEVSAFVWKIIENNEARDLHMFWDILRYWRPSAPTAIGMALRHGENALVHQLLIAGVDPRGEPLSYDDEGLEEFMEKIDGDVFALNGPEHGMIAGWWNIKSPHIARYNSVLDLATTKLGDQSALKALLENPWTREAKGCALTISLRENRPDLAQILLASNADVNQPACDRIDVELYFPLTFAVRQRDLSMTQFLLAAGCDPNLYVEGGTGSNTVLGEAIKIGDVNIVKALLTGGALLNTPCGSTNALNISVEEDRPDLVSLLLKAGANTNSPPHPLHGRTALQLAIENGNIQLMELLLQEGADVNQEPAFDSGATALQLAAIKGYIGIVRRLINIGADINAPGAREHGRTALEGAAEHGHLDTVKLLLEEGALVQDPGCRQYWRAVRLAENNANYARANLLKSMMGWTDFDALHATDRVLLDSGICQDELVAEVTSCFQ</sequence>
<comment type="caution">
    <text evidence="5">The sequence shown here is derived from an EMBL/GenBank/DDBJ whole genome shotgun (WGS) entry which is preliminary data.</text>
</comment>
<evidence type="ECO:0000259" key="4">
    <source>
        <dbReference type="Pfam" id="PF14420"/>
    </source>
</evidence>
<feature type="repeat" description="ANK" evidence="3">
    <location>
        <begin position="475"/>
        <end position="507"/>
    </location>
</feature>
<reference evidence="5 6" key="1">
    <citation type="journal article" date="2023" name="IMA Fungus">
        <title>Comparative genomic study of the Penicillium genus elucidates a diverse pangenome and 15 lateral gene transfer events.</title>
        <authorList>
            <person name="Petersen C."/>
            <person name="Sorensen T."/>
            <person name="Nielsen M.R."/>
            <person name="Sondergaard T.E."/>
            <person name="Sorensen J.L."/>
            <person name="Fitzpatrick D.A."/>
            <person name="Frisvad J.C."/>
            <person name="Nielsen K.L."/>
        </authorList>
    </citation>
    <scope>NUCLEOTIDE SEQUENCE [LARGE SCALE GENOMIC DNA]</scope>
    <source>
        <strain evidence="5 6">IBT 35679</strain>
    </source>
</reference>
<evidence type="ECO:0000256" key="1">
    <source>
        <dbReference type="ARBA" id="ARBA00022737"/>
    </source>
</evidence>
<dbReference type="InterPro" id="IPR002110">
    <property type="entry name" value="Ankyrin_rpt"/>
</dbReference>
<evidence type="ECO:0000256" key="2">
    <source>
        <dbReference type="ARBA" id="ARBA00023043"/>
    </source>
</evidence>
<gene>
    <name evidence="5" type="ORF">N7494_004530</name>
</gene>
<feature type="repeat" description="ANK" evidence="3">
    <location>
        <begin position="1091"/>
        <end position="1116"/>
    </location>
</feature>
<evidence type="ECO:0000256" key="3">
    <source>
        <dbReference type="PROSITE-ProRule" id="PRU00023"/>
    </source>
</evidence>
<accession>A0AAD6GGM1</accession>
<feature type="repeat" description="ANK" evidence="3">
    <location>
        <begin position="1021"/>
        <end position="1053"/>
    </location>
</feature>
<keyword evidence="2 3" id="KW-0040">ANK repeat</keyword>
<dbReference type="PROSITE" id="PS50297">
    <property type="entry name" value="ANK_REP_REGION"/>
    <property type="match status" value="5"/>
</dbReference>
<dbReference type="AlphaFoldDB" id="A0AAD6GGM1"/>
<proteinExistence type="predicted"/>
<feature type="domain" description="Clr5" evidence="4">
    <location>
        <begin position="3"/>
        <end position="55"/>
    </location>
</feature>
<dbReference type="InterPro" id="IPR036770">
    <property type="entry name" value="Ankyrin_rpt-contain_sf"/>
</dbReference>
<name>A0AAD6GGM1_9EURO</name>
<feature type="repeat" description="ANK" evidence="3">
    <location>
        <begin position="1056"/>
        <end position="1088"/>
    </location>
</feature>
<dbReference type="SUPFAM" id="SSF48403">
    <property type="entry name" value="Ankyrin repeat"/>
    <property type="match status" value="3"/>
</dbReference>
<protein>
    <recommendedName>
        <fullName evidence="4">Clr5 domain-containing protein</fullName>
    </recommendedName>
</protein>
<dbReference type="Pfam" id="PF12796">
    <property type="entry name" value="Ank_2"/>
    <property type="match status" value="3"/>
</dbReference>
<organism evidence="5 6">
    <name type="scientific">Penicillium frequentans</name>
    <dbReference type="NCBI Taxonomy" id="3151616"/>
    <lineage>
        <taxon>Eukaryota</taxon>
        <taxon>Fungi</taxon>
        <taxon>Dikarya</taxon>
        <taxon>Ascomycota</taxon>
        <taxon>Pezizomycotina</taxon>
        <taxon>Eurotiomycetes</taxon>
        <taxon>Eurotiomycetidae</taxon>
        <taxon>Eurotiales</taxon>
        <taxon>Aspergillaceae</taxon>
        <taxon>Penicillium</taxon>
    </lineage>
</organism>
<dbReference type="EMBL" id="JAQIZZ010000003">
    <property type="protein sequence ID" value="KAJ5546945.1"/>
    <property type="molecule type" value="Genomic_DNA"/>
</dbReference>
<keyword evidence="6" id="KW-1185">Reference proteome</keyword>
<dbReference type="Gene3D" id="1.25.40.20">
    <property type="entry name" value="Ankyrin repeat-containing domain"/>
    <property type="match status" value="4"/>
</dbReference>
<keyword evidence="1" id="KW-0677">Repeat</keyword>
<evidence type="ECO:0000313" key="5">
    <source>
        <dbReference type="EMBL" id="KAJ5546945.1"/>
    </source>
</evidence>
<evidence type="ECO:0000313" key="6">
    <source>
        <dbReference type="Proteomes" id="UP001220324"/>
    </source>
</evidence>
<feature type="repeat" description="ANK" evidence="3">
    <location>
        <begin position="429"/>
        <end position="461"/>
    </location>
</feature>
<dbReference type="InterPro" id="IPR025676">
    <property type="entry name" value="Clr5_dom"/>
</dbReference>
<dbReference type="Pfam" id="PF14420">
    <property type="entry name" value="Clr5"/>
    <property type="match status" value="1"/>
</dbReference>
<dbReference type="PANTHER" id="PTHR24123:SF33">
    <property type="entry name" value="PROTEIN HOS4"/>
    <property type="match status" value="1"/>
</dbReference>
<dbReference type="InterPro" id="IPR051165">
    <property type="entry name" value="Multifunctional_ANK_Repeat"/>
</dbReference>
<dbReference type="SMART" id="SM00248">
    <property type="entry name" value="ANK"/>
    <property type="match status" value="17"/>
</dbReference>
<feature type="repeat" description="ANK" evidence="3">
    <location>
        <begin position="512"/>
        <end position="540"/>
    </location>
</feature>
<dbReference type="Proteomes" id="UP001220324">
    <property type="component" value="Unassembled WGS sequence"/>
</dbReference>